<dbReference type="PANTHER" id="PTHR33569">
    <property type="entry name" value="UREASE"/>
    <property type="match status" value="1"/>
</dbReference>
<reference evidence="5" key="1">
    <citation type="submission" date="2020-12" db="EMBL/GenBank/DDBJ databases">
        <title>Bacterial taxonomy.</title>
        <authorList>
            <person name="Pan X."/>
        </authorList>
    </citation>
    <scope>NUCLEOTIDE SEQUENCE</scope>
    <source>
        <strain evidence="5">B2012</strain>
    </source>
</reference>
<dbReference type="InterPro" id="IPR002019">
    <property type="entry name" value="Urease_beta-like"/>
</dbReference>
<dbReference type="Gene3D" id="2.10.150.10">
    <property type="entry name" value="Urease, beta subunit"/>
    <property type="match status" value="1"/>
</dbReference>
<evidence type="ECO:0000256" key="3">
    <source>
        <dbReference type="ARBA" id="ARBA00022801"/>
    </source>
</evidence>
<dbReference type="CDD" id="cd00407">
    <property type="entry name" value="Urease_beta"/>
    <property type="match status" value="1"/>
</dbReference>
<dbReference type="EC" id="3.5.1.5" evidence="2"/>
<comment type="pathway">
    <text evidence="1">Nitrogen metabolism; urea degradation; CO(2) and NH(3) from urea (urease route): step 1/1.</text>
</comment>
<dbReference type="InterPro" id="IPR036461">
    <property type="entry name" value="Urease_betasu_sf"/>
</dbReference>
<accession>A0A934ISP9</accession>
<comment type="caution">
    <text evidence="5">The sequence shown here is derived from an EMBL/GenBank/DDBJ whole genome shotgun (WGS) entry which is preliminary data.</text>
</comment>
<proteinExistence type="predicted"/>
<dbReference type="SUPFAM" id="SSF51278">
    <property type="entry name" value="Urease, beta-subunit"/>
    <property type="match status" value="1"/>
</dbReference>
<dbReference type="InterPro" id="IPR002026">
    <property type="entry name" value="Urease_gamma/gamma-beta_su"/>
</dbReference>
<dbReference type="Pfam" id="PF00547">
    <property type="entry name" value="Urease_gamma"/>
    <property type="match status" value="1"/>
</dbReference>
<comment type="catalytic activity">
    <reaction evidence="4">
        <text>urea + 2 H2O + H(+) = hydrogencarbonate + 2 NH4(+)</text>
        <dbReference type="Rhea" id="RHEA:20557"/>
        <dbReference type="ChEBI" id="CHEBI:15377"/>
        <dbReference type="ChEBI" id="CHEBI:15378"/>
        <dbReference type="ChEBI" id="CHEBI:16199"/>
        <dbReference type="ChEBI" id="CHEBI:17544"/>
        <dbReference type="ChEBI" id="CHEBI:28938"/>
        <dbReference type="EC" id="3.5.1.5"/>
    </reaction>
</comment>
<dbReference type="InterPro" id="IPR050069">
    <property type="entry name" value="Urease_subunit"/>
</dbReference>
<dbReference type="NCBIfam" id="TIGR00193">
    <property type="entry name" value="urease_gam"/>
    <property type="match status" value="1"/>
</dbReference>
<dbReference type="PANTHER" id="PTHR33569:SF1">
    <property type="entry name" value="UREASE"/>
    <property type="match status" value="1"/>
</dbReference>
<evidence type="ECO:0000313" key="6">
    <source>
        <dbReference type="Proteomes" id="UP000609531"/>
    </source>
</evidence>
<dbReference type="Proteomes" id="UP000609531">
    <property type="component" value="Unassembled WGS sequence"/>
</dbReference>
<dbReference type="NCBIfam" id="NF009671">
    <property type="entry name" value="PRK13192.1"/>
    <property type="match status" value="1"/>
</dbReference>
<dbReference type="InterPro" id="IPR036463">
    <property type="entry name" value="Urease_gamma_sf"/>
</dbReference>
<dbReference type="EMBL" id="JAEKJA010000023">
    <property type="protein sequence ID" value="MBJ3778086.1"/>
    <property type="molecule type" value="Genomic_DNA"/>
</dbReference>
<evidence type="ECO:0000256" key="1">
    <source>
        <dbReference type="ARBA" id="ARBA00004897"/>
    </source>
</evidence>
<dbReference type="GO" id="GO:0016151">
    <property type="term" value="F:nickel cation binding"/>
    <property type="evidence" value="ECO:0007669"/>
    <property type="project" value="InterPro"/>
</dbReference>
<protein>
    <recommendedName>
        <fullName evidence="2">urease</fullName>
        <ecNumber evidence="2">3.5.1.5</ecNumber>
    </recommendedName>
</protein>
<keyword evidence="3 5" id="KW-0378">Hydrolase</keyword>
<evidence type="ECO:0000256" key="4">
    <source>
        <dbReference type="ARBA" id="ARBA00047778"/>
    </source>
</evidence>
<dbReference type="CDD" id="cd00390">
    <property type="entry name" value="Urease_gamma"/>
    <property type="match status" value="1"/>
</dbReference>
<dbReference type="GO" id="GO:0043419">
    <property type="term" value="P:urea catabolic process"/>
    <property type="evidence" value="ECO:0007669"/>
    <property type="project" value="InterPro"/>
</dbReference>
<keyword evidence="6" id="KW-1185">Reference proteome</keyword>
<organism evidence="5 6">
    <name type="scientific">Acuticoccus mangrovi</name>
    <dbReference type="NCBI Taxonomy" id="2796142"/>
    <lineage>
        <taxon>Bacteria</taxon>
        <taxon>Pseudomonadati</taxon>
        <taxon>Pseudomonadota</taxon>
        <taxon>Alphaproteobacteria</taxon>
        <taxon>Hyphomicrobiales</taxon>
        <taxon>Amorphaceae</taxon>
        <taxon>Acuticoccus</taxon>
    </lineage>
</organism>
<dbReference type="RefSeq" id="WP_198883989.1">
    <property type="nucleotide sequence ID" value="NZ_JAEKJA010000023.1"/>
</dbReference>
<dbReference type="GO" id="GO:0009039">
    <property type="term" value="F:urease activity"/>
    <property type="evidence" value="ECO:0007669"/>
    <property type="project" value="UniProtKB-EC"/>
</dbReference>
<dbReference type="SUPFAM" id="SSF54111">
    <property type="entry name" value="Urease, gamma-subunit"/>
    <property type="match status" value="1"/>
</dbReference>
<name>A0A934ISP9_9HYPH</name>
<evidence type="ECO:0000256" key="2">
    <source>
        <dbReference type="ARBA" id="ARBA00012934"/>
    </source>
</evidence>
<dbReference type="GO" id="GO:0035550">
    <property type="term" value="C:urease complex"/>
    <property type="evidence" value="ECO:0007669"/>
    <property type="project" value="InterPro"/>
</dbReference>
<dbReference type="InterPro" id="IPR008223">
    <property type="entry name" value="Urease_gamma-beta_su"/>
</dbReference>
<gene>
    <name evidence="5" type="primary">ureB</name>
    <name evidence="5" type="ORF">JCR33_20465</name>
</gene>
<dbReference type="AlphaFoldDB" id="A0A934ISP9"/>
<evidence type="ECO:0000313" key="5">
    <source>
        <dbReference type="EMBL" id="MBJ3778086.1"/>
    </source>
</evidence>
<dbReference type="Pfam" id="PF00699">
    <property type="entry name" value="Urease_beta"/>
    <property type="match status" value="1"/>
</dbReference>
<dbReference type="NCBIfam" id="TIGR00192">
    <property type="entry name" value="urease_beta"/>
    <property type="match status" value="1"/>
</dbReference>
<sequence>MNLTPTEFERLTIFSAAEFARRNRRDGIRLSHPEAVALIADEMLHAARKGMAYAEIVDMAGKLLSADDVEPGVAGMIPHVMVEGNFEEGTKLLVVFDPIGVGEAAGPAPPQPGEILCREGEIALLPGRERVRLDVLNTGDRDIQVRSHTHFFEVNKALDFDRAKAFGMKLDAPSGVGVRFEPGLRKSVTLVPLGGTGEVHGEAGLTQGSTRRDGVRAEALAAARARGYRGA</sequence>
<dbReference type="PIRSF" id="PIRSF001225">
    <property type="entry name" value="Urease_gammabeta"/>
    <property type="match status" value="1"/>
</dbReference>
<dbReference type="Gene3D" id="3.30.280.10">
    <property type="entry name" value="Urease, gamma-like subunit"/>
    <property type="match status" value="1"/>
</dbReference>